<evidence type="ECO:0000256" key="1">
    <source>
        <dbReference type="SAM" id="Phobius"/>
    </source>
</evidence>
<feature type="transmembrane region" description="Helical" evidence="1">
    <location>
        <begin position="6"/>
        <end position="31"/>
    </location>
</feature>
<dbReference type="RefSeq" id="WP_168835668.1">
    <property type="nucleotide sequence ID" value="NZ_JABAIK010000005.1"/>
</dbReference>
<feature type="transmembrane region" description="Helical" evidence="1">
    <location>
        <begin position="164"/>
        <end position="185"/>
    </location>
</feature>
<gene>
    <name evidence="3" type="ORF">HGP28_06615</name>
</gene>
<dbReference type="InterPro" id="IPR039447">
    <property type="entry name" value="UreH-like_TM_dom"/>
</dbReference>
<protein>
    <submittedName>
        <fullName evidence="3">Sulfite exporter TauE/SafE family protein</fullName>
    </submittedName>
</protein>
<feature type="transmembrane region" description="Helical" evidence="1">
    <location>
        <begin position="52"/>
        <end position="73"/>
    </location>
</feature>
<keyword evidence="1" id="KW-0472">Membrane</keyword>
<comment type="caution">
    <text evidence="3">The sequence shown here is derived from an EMBL/GenBank/DDBJ whole genome shotgun (WGS) entry which is preliminary data.</text>
</comment>
<proteinExistence type="predicted"/>
<keyword evidence="1" id="KW-1133">Transmembrane helix</keyword>
<dbReference type="EMBL" id="JABAIK010000005">
    <property type="protein sequence ID" value="NLS12574.1"/>
    <property type="molecule type" value="Genomic_DNA"/>
</dbReference>
<accession>A0A7X8TPU8</accession>
<evidence type="ECO:0000259" key="2">
    <source>
        <dbReference type="Pfam" id="PF13386"/>
    </source>
</evidence>
<keyword evidence="4" id="KW-1185">Reference proteome</keyword>
<dbReference type="PANTHER" id="PTHR42208:SF1">
    <property type="entry name" value="HEAVY METAL TRANSPORTER"/>
    <property type="match status" value="1"/>
</dbReference>
<dbReference type="Pfam" id="PF13386">
    <property type="entry name" value="DsbD_2"/>
    <property type="match status" value="1"/>
</dbReference>
<feature type="transmembrane region" description="Helical" evidence="1">
    <location>
        <begin position="79"/>
        <end position="102"/>
    </location>
</feature>
<evidence type="ECO:0000313" key="4">
    <source>
        <dbReference type="Proteomes" id="UP000535589"/>
    </source>
</evidence>
<feature type="domain" description="Urease accessory protein UreH-like transmembrane" evidence="2">
    <location>
        <begin position="8"/>
        <end position="213"/>
    </location>
</feature>
<feature type="transmembrane region" description="Helical" evidence="1">
    <location>
        <begin position="197"/>
        <end position="216"/>
    </location>
</feature>
<organism evidence="3 4">
    <name type="scientific">Vibrio agarilyticus</name>
    <dbReference type="NCBI Taxonomy" id="2726741"/>
    <lineage>
        <taxon>Bacteria</taxon>
        <taxon>Pseudomonadati</taxon>
        <taxon>Pseudomonadota</taxon>
        <taxon>Gammaproteobacteria</taxon>
        <taxon>Vibrionales</taxon>
        <taxon>Vibrionaceae</taxon>
        <taxon>Vibrio</taxon>
    </lineage>
</organism>
<dbReference type="AlphaFoldDB" id="A0A7X8TPU8"/>
<dbReference type="PANTHER" id="PTHR42208">
    <property type="entry name" value="HEAVY METAL TRANSPORTER-RELATED"/>
    <property type="match status" value="1"/>
</dbReference>
<keyword evidence="1" id="KW-0812">Transmembrane</keyword>
<name>A0A7X8TPU8_9VIBR</name>
<evidence type="ECO:0000313" key="3">
    <source>
        <dbReference type="EMBL" id="NLS12574.1"/>
    </source>
</evidence>
<reference evidence="3 4" key="1">
    <citation type="submission" date="2020-04" db="EMBL/GenBank/DDBJ databases">
        <title>Vibrio sp. SM6, a novel species isolated from seawater.</title>
        <authorList>
            <person name="Wang X."/>
        </authorList>
    </citation>
    <scope>NUCLEOTIDE SEQUENCE [LARGE SCALE GENOMIC DNA]</scope>
    <source>
        <strain evidence="3 4">SM6</strain>
    </source>
</reference>
<dbReference type="Proteomes" id="UP000535589">
    <property type="component" value="Unassembled WGS sequence"/>
</dbReference>
<feature type="transmembrane region" description="Helical" evidence="1">
    <location>
        <begin position="134"/>
        <end position="158"/>
    </location>
</feature>
<sequence>MVNSDVIAALMMGLVGSGHCIGMCGGIASMLSMGSHGPTPKRVIIYYNVGRIISYALFGALVGGALASLTALSDLNQPLAWLRLVAAILMIAMGLYVGRWWFGLLKLERLGQSLWRRISPAAKPLLPLRQPLHALPLGFIWGWLPCGLVYSALSWAAVAGNASLGAATMAAFGLGTLPAMFAIGMSGSVIQRILKSVIFRHICAFFLVGYGVYIGYGALRMMTLLG</sequence>